<dbReference type="EMBL" id="OZ034814">
    <property type="protein sequence ID" value="CAL1361298.1"/>
    <property type="molecule type" value="Genomic_DNA"/>
</dbReference>
<dbReference type="Proteomes" id="UP001497516">
    <property type="component" value="Chromosome 10"/>
</dbReference>
<dbReference type="AlphaFoldDB" id="A0AAV2CZK4"/>
<accession>A0AAV2CZK4</accession>
<keyword evidence="2" id="KW-1185">Reference proteome</keyword>
<evidence type="ECO:0000313" key="1">
    <source>
        <dbReference type="EMBL" id="CAL1361298.1"/>
    </source>
</evidence>
<evidence type="ECO:0000313" key="2">
    <source>
        <dbReference type="Proteomes" id="UP001497516"/>
    </source>
</evidence>
<proteinExistence type="predicted"/>
<protein>
    <submittedName>
        <fullName evidence="1">Uncharacterized protein</fullName>
    </submittedName>
</protein>
<sequence length="82" mass="8781">MTSTMKGWGWMTKAGWLHIFSTCERALDGRNPTTTPPPSGGTITLRLSEKLDERRSSLALVKAQKTIGSPVVGVSLGIAPLD</sequence>
<name>A0AAV2CZK4_9ROSI</name>
<organism evidence="1 2">
    <name type="scientific">Linum trigynum</name>
    <dbReference type="NCBI Taxonomy" id="586398"/>
    <lineage>
        <taxon>Eukaryota</taxon>
        <taxon>Viridiplantae</taxon>
        <taxon>Streptophyta</taxon>
        <taxon>Embryophyta</taxon>
        <taxon>Tracheophyta</taxon>
        <taxon>Spermatophyta</taxon>
        <taxon>Magnoliopsida</taxon>
        <taxon>eudicotyledons</taxon>
        <taxon>Gunneridae</taxon>
        <taxon>Pentapetalae</taxon>
        <taxon>rosids</taxon>
        <taxon>fabids</taxon>
        <taxon>Malpighiales</taxon>
        <taxon>Linaceae</taxon>
        <taxon>Linum</taxon>
    </lineage>
</organism>
<gene>
    <name evidence="1" type="ORF">LTRI10_LOCUS8678</name>
</gene>
<reference evidence="1 2" key="1">
    <citation type="submission" date="2024-04" db="EMBL/GenBank/DDBJ databases">
        <authorList>
            <person name="Fracassetti M."/>
        </authorList>
    </citation>
    <scope>NUCLEOTIDE SEQUENCE [LARGE SCALE GENOMIC DNA]</scope>
</reference>